<comment type="caution">
    <text evidence="1">The sequence shown here is derived from an EMBL/GenBank/DDBJ whole genome shotgun (WGS) entry which is preliminary data.</text>
</comment>
<protein>
    <submittedName>
        <fullName evidence="1">Uncharacterized protein</fullName>
    </submittedName>
</protein>
<dbReference type="Proteomes" id="UP000284431">
    <property type="component" value="Unassembled WGS sequence"/>
</dbReference>
<accession>A0A413J5F9</accession>
<organism evidence="1 2">
    <name type="scientific">Bacteroides caccae</name>
    <dbReference type="NCBI Taxonomy" id="47678"/>
    <lineage>
        <taxon>Bacteria</taxon>
        <taxon>Pseudomonadati</taxon>
        <taxon>Bacteroidota</taxon>
        <taxon>Bacteroidia</taxon>
        <taxon>Bacteroidales</taxon>
        <taxon>Bacteroidaceae</taxon>
        <taxon>Bacteroides</taxon>
    </lineage>
</organism>
<dbReference type="RefSeq" id="WP_122134329.1">
    <property type="nucleotide sequence ID" value="NZ_QSCQ01000011.1"/>
</dbReference>
<gene>
    <name evidence="1" type="ORF">DXA49_08865</name>
</gene>
<evidence type="ECO:0000313" key="1">
    <source>
        <dbReference type="EMBL" id="RGY26452.1"/>
    </source>
</evidence>
<proteinExistence type="predicted"/>
<dbReference type="AlphaFoldDB" id="A0A413J5F9"/>
<sequence>MGGMEKQIIRLSKAVLSRDFRQKKSIFCSMVLRLMDTEEYANDYCNALNLVLELFPEVDRRKLEKELNKYI</sequence>
<reference evidence="1 2" key="1">
    <citation type="submission" date="2018-08" db="EMBL/GenBank/DDBJ databases">
        <title>A genome reference for cultivated species of the human gut microbiota.</title>
        <authorList>
            <person name="Zou Y."/>
            <person name="Xue W."/>
            <person name="Luo G."/>
        </authorList>
    </citation>
    <scope>NUCLEOTIDE SEQUENCE [LARGE SCALE GENOMIC DNA]</scope>
    <source>
        <strain evidence="1 2">OF02-6LB</strain>
    </source>
</reference>
<evidence type="ECO:0000313" key="2">
    <source>
        <dbReference type="Proteomes" id="UP000284431"/>
    </source>
</evidence>
<dbReference type="EMBL" id="QSCS01000011">
    <property type="protein sequence ID" value="RGY26452.1"/>
    <property type="molecule type" value="Genomic_DNA"/>
</dbReference>
<name>A0A413J5F9_9BACE</name>